<dbReference type="AlphaFoldDB" id="A0ABC8TFL4"/>
<keyword evidence="2" id="KW-1185">Reference proteome</keyword>
<sequence length="107" mass="12260">MTRINITTKKQHIHFINFDQCPMLSISEWVDNNEEELIESHFYKYIQKITSCMRAHTSCFVGCWTKSLGSGQPSKVMGSTTTFRLLTPMPEVSSFLGPEQPRSRGKT</sequence>
<evidence type="ECO:0000313" key="2">
    <source>
        <dbReference type="Proteomes" id="UP001642360"/>
    </source>
</evidence>
<accession>A0ABC8TFL4</accession>
<gene>
    <name evidence="1" type="ORF">ILEXP_LOCUS37566</name>
</gene>
<organism evidence="1 2">
    <name type="scientific">Ilex paraguariensis</name>
    <name type="common">yerba mate</name>
    <dbReference type="NCBI Taxonomy" id="185542"/>
    <lineage>
        <taxon>Eukaryota</taxon>
        <taxon>Viridiplantae</taxon>
        <taxon>Streptophyta</taxon>
        <taxon>Embryophyta</taxon>
        <taxon>Tracheophyta</taxon>
        <taxon>Spermatophyta</taxon>
        <taxon>Magnoliopsida</taxon>
        <taxon>eudicotyledons</taxon>
        <taxon>Gunneridae</taxon>
        <taxon>Pentapetalae</taxon>
        <taxon>asterids</taxon>
        <taxon>campanulids</taxon>
        <taxon>Aquifoliales</taxon>
        <taxon>Aquifoliaceae</taxon>
        <taxon>Ilex</taxon>
    </lineage>
</organism>
<evidence type="ECO:0000313" key="1">
    <source>
        <dbReference type="EMBL" id="CAK9168225.1"/>
    </source>
</evidence>
<dbReference type="Proteomes" id="UP001642360">
    <property type="component" value="Unassembled WGS sequence"/>
</dbReference>
<reference evidence="1 2" key="1">
    <citation type="submission" date="2024-02" db="EMBL/GenBank/DDBJ databases">
        <authorList>
            <person name="Vignale AGUSTIN F."/>
            <person name="Sosa J E."/>
            <person name="Modenutti C."/>
        </authorList>
    </citation>
    <scope>NUCLEOTIDE SEQUENCE [LARGE SCALE GENOMIC DNA]</scope>
</reference>
<comment type="caution">
    <text evidence="1">The sequence shown here is derived from an EMBL/GenBank/DDBJ whole genome shotgun (WGS) entry which is preliminary data.</text>
</comment>
<name>A0ABC8TFL4_9AQUA</name>
<proteinExistence type="predicted"/>
<protein>
    <submittedName>
        <fullName evidence="1">Uncharacterized protein</fullName>
    </submittedName>
</protein>
<dbReference type="EMBL" id="CAUOFW020005035">
    <property type="protein sequence ID" value="CAK9168225.1"/>
    <property type="molecule type" value="Genomic_DNA"/>
</dbReference>